<evidence type="ECO:0000313" key="9">
    <source>
        <dbReference type="EMBL" id="VEB50430.1"/>
    </source>
</evidence>
<keyword evidence="3" id="KW-0813">Transport</keyword>
<dbReference type="EMBL" id="LR134190">
    <property type="protein sequence ID" value="VEB50430.1"/>
    <property type="molecule type" value="Genomic_DNA"/>
</dbReference>
<dbReference type="GO" id="GO:0022857">
    <property type="term" value="F:transmembrane transporter activity"/>
    <property type="evidence" value="ECO:0007669"/>
    <property type="project" value="InterPro"/>
</dbReference>
<comment type="similarity">
    <text evidence="2">Belongs to the binding-protein-dependent transport system permease family. FecCD subfamily.</text>
</comment>
<evidence type="ECO:0000256" key="1">
    <source>
        <dbReference type="ARBA" id="ARBA00004651"/>
    </source>
</evidence>
<dbReference type="Pfam" id="PF01032">
    <property type="entry name" value="FecCD"/>
    <property type="match status" value="1"/>
</dbReference>
<dbReference type="InterPro" id="IPR000522">
    <property type="entry name" value="ABC_transptr_permease_BtuC"/>
</dbReference>
<reference evidence="9 10" key="1">
    <citation type="submission" date="2018-12" db="EMBL/GenBank/DDBJ databases">
        <authorList>
            <consortium name="Pathogen Informatics"/>
        </authorList>
    </citation>
    <scope>NUCLEOTIDE SEQUENCE [LARGE SCALE GENOMIC DNA]</scope>
    <source>
        <strain evidence="9 10">NCTC6754</strain>
    </source>
</reference>
<dbReference type="GO" id="GO:0033214">
    <property type="term" value="P:siderophore-iron import into cell"/>
    <property type="evidence" value="ECO:0007669"/>
    <property type="project" value="TreeGrafter"/>
</dbReference>
<dbReference type="PANTHER" id="PTHR30472:SF37">
    <property type="entry name" value="FE(3+) DICITRATE TRANSPORT SYSTEM PERMEASE PROTEIN FECD-RELATED"/>
    <property type="match status" value="1"/>
</dbReference>
<feature type="transmembrane region" description="Helical" evidence="8">
    <location>
        <begin position="56"/>
        <end position="74"/>
    </location>
</feature>
<feature type="transmembrane region" description="Helical" evidence="8">
    <location>
        <begin position="86"/>
        <end position="106"/>
    </location>
</feature>
<evidence type="ECO:0000256" key="6">
    <source>
        <dbReference type="ARBA" id="ARBA00022989"/>
    </source>
</evidence>
<name>A0A3S4HVR8_SALET</name>
<dbReference type="SUPFAM" id="SSF81345">
    <property type="entry name" value="ABC transporter involved in vitamin B12 uptake, BtuC"/>
    <property type="match status" value="1"/>
</dbReference>
<dbReference type="AlphaFoldDB" id="A0A3S4HVR8"/>
<evidence type="ECO:0000256" key="5">
    <source>
        <dbReference type="ARBA" id="ARBA00022692"/>
    </source>
</evidence>
<comment type="subcellular location">
    <subcellularLocation>
        <location evidence="1">Cell membrane</location>
        <topology evidence="1">Multi-pass membrane protein</topology>
    </subcellularLocation>
</comment>
<evidence type="ECO:0000256" key="3">
    <source>
        <dbReference type="ARBA" id="ARBA00022448"/>
    </source>
</evidence>
<keyword evidence="6 8" id="KW-1133">Transmembrane helix</keyword>
<dbReference type="GO" id="GO:0005886">
    <property type="term" value="C:plasma membrane"/>
    <property type="evidence" value="ECO:0007669"/>
    <property type="project" value="UniProtKB-SubCell"/>
</dbReference>
<evidence type="ECO:0000256" key="8">
    <source>
        <dbReference type="SAM" id="Phobius"/>
    </source>
</evidence>
<dbReference type="InterPro" id="IPR037294">
    <property type="entry name" value="ABC_BtuC-like"/>
</dbReference>
<dbReference type="Gene3D" id="1.10.3470.10">
    <property type="entry name" value="ABC transporter involved in vitamin B12 uptake, BtuC"/>
    <property type="match status" value="1"/>
</dbReference>
<dbReference type="PANTHER" id="PTHR30472">
    <property type="entry name" value="FERRIC ENTEROBACTIN TRANSPORT SYSTEM PERMEASE PROTEIN"/>
    <property type="match status" value="1"/>
</dbReference>
<evidence type="ECO:0000313" key="10">
    <source>
        <dbReference type="Proteomes" id="UP000269208"/>
    </source>
</evidence>
<keyword evidence="7 8" id="KW-0472">Membrane</keyword>
<accession>A0A3S4HVR8</accession>
<evidence type="ECO:0000256" key="2">
    <source>
        <dbReference type="ARBA" id="ARBA00007935"/>
    </source>
</evidence>
<organism evidence="9 10">
    <name type="scientific">Salmonella enterica I</name>
    <dbReference type="NCBI Taxonomy" id="59201"/>
    <lineage>
        <taxon>Bacteria</taxon>
        <taxon>Pseudomonadati</taxon>
        <taxon>Pseudomonadota</taxon>
        <taxon>Gammaproteobacteria</taxon>
        <taxon>Enterobacterales</taxon>
        <taxon>Enterobacteriaceae</taxon>
        <taxon>Salmonella</taxon>
    </lineage>
</organism>
<proteinExistence type="inferred from homology"/>
<evidence type="ECO:0000256" key="4">
    <source>
        <dbReference type="ARBA" id="ARBA00022475"/>
    </source>
</evidence>
<gene>
    <name evidence="9" type="primary">fhuB_2</name>
    <name evidence="9" type="ORF">NCTC6754_00106</name>
</gene>
<dbReference type="Proteomes" id="UP000269208">
    <property type="component" value="Chromosome"/>
</dbReference>
<evidence type="ECO:0000256" key="7">
    <source>
        <dbReference type="ARBA" id="ARBA00023136"/>
    </source>
</evidence>
<sequence>MWQRNVGTFLLLPLPVARSCCWQHGGALSFGRDAHGWTWASGTLLEELMPWRWPRILAALMAGVMLAVAGCIIQRLTGNPMASPEVLGISSGAAFGVVLMLFFGAGECLRLATACRKPGRGGDTADYYDSRRARRFLAATDVAGGDGAQHRVYHAANDAPGERRPADGGSIDLALRIYL</sequence>
<protein>
    <submittedName>
        <fullName evidence="9">Iron-hydroxamate transporter permease subunit</fullName>
    </submittedName>
</protein>
<keyword evidence="4" id="KW-1003">Cell membrane</keyword>
<keyword evidence="5 8" id="KW-0812">Transmembrane</keyword>